<organism evidence="1">
    <name type="scientific">viral metagenome</name>
    <dbReference type="NCBI Taxonomy" id="1070528"/>
    <lineage>
        <taxon>unclassified sequences</taxon>
        <taxon>metagenomes</taxon>
        <taxon>organismal metagenomes</taxon>
    </lineage>
</organism>
<dbReference type="InterPro" id="IPR021838">
    <property type="entry name" value="DUF3431"/>
</dbReference>
<dbReference type="PANTHER" id="PTHR37490">
    <property type="entry name" value="EXPRESSED PROTEIN"/>
    <property type="match status" value="1"/>
</dbReference>
<dbReference type="PANTHER" id="PTHR37490:SF1">
    <property type="entry name" value="GLYCOSYLTRANSFERASE 2-LIKE DOMAIN-CONTAINING PROTEIN"/>
    <property type="match status" value="1"/>
</dbReference>
<sequence length="226" mass="26510">MLNHIEIVVARYNEDLKWTKEYPFNQFKYTIYNKGVNDDFTKPSLYRTFQLPNVGRCDHTYLYHIVNNYSSLAPITIFLPGSIQIYYKKATAVKLINHILSLKNAVFMGFKTSNIKDEFKRFNLDTWSASDPNNRVNNADSHLQPARLRPYGKWYKYFFGNIAVKNYCYMGIFSINKLDIIKHDISRYTQLLNSISTHSNPEVGHYIERSWAAIFHPLVATKFVQV</sequence>
<accession>A0A6C0I6E9</accession>
<proteinExistence type="predicted"/>
<dbReference type="Pfam" id="PF11913">
    <property type="entry name" value="DUF3431"/>
    <property type="match status" value="1"/>
</dbReference>
<reference evidence="1" key="1">
    <citation type="journal article" date="2020" name="Nature">
        <title>Giant virus diversity and host interactions through global metagenomics.</title>
        <authorList>
            <person name="Schulz F."/>
            <person name="Roux S."/>
            <person name="Paez-Espino D."/>
            <person name="Jungbluth S."/>
            <person name="Walsh D.A."/>
            <person name="Denef V.J."/>
            <person name="McMahon K.D."/>
            <person name="Konstantinidis K.T."/>
            <person name="Eloe-Fadrosh E.A."/>
            <person name="Kyrpides N.C."/>
            <person name="Woyke T."/>
        </authorList>
    </citation>
    <scope>NUCLEOTIDE SEQUENCE</scope>
    <source>
        <strain evidence="1">GVMAG-M-3300023184-51</strain>
    </source>
</reference>
<dbReference type="EMBL" id="MN740118">
    <property type="protein sequence ID" value="QHT88474.1"/>
    <property type="molecule type" value="Genomic_DNA"/>
</dbReference>
<name>A0A6C0I6E9_9ZZZZ</name>
<protein>
    <submittedName>
        <fullName evidence="1">Uncharacterized protein</fullName>
    </submittedName>
</protein>
<dbReference type="AlphaFoldDB" id="A0A6C0I6E9"/>
<evidence type="ECO:0000313" key="1">
    <source>
        <dbReference type="EMBL" id="QHT88474.1"/>
    </source>
</evidence>